<dbReference type="CDD" id="cd04187">
    <property type="entry name" value="DPM1_like_bac"/>
    <property type="match status" value="1"/>
</dbReference>
<proteinExistence type="predicted"/>
<accession>A0A921KIG2</accession>
<protein>
    <submittedName>
        <fullName evidence="3">Glycosyltransferase family 2 protein</fullName>
    </submittedName>
</protein>
<gene>
    <name evidence="3" type="ORF">K8V91_00010</name>
</gene>
<organism evidence="3 4">
    <name type="scientific">Thomasclavelia spiroformis</name>
    <dbReference type="NCBI Taxonomy" id="29348"/>
    <lineage>
        <taxon>Bacteria</taxon>
        <taxon>Bacillati</taxon>
        <taxon>Bacillota</taxon>
        <taxon>Erysipelotrichia</taxon>
        <taxon>Erysipelotrichales</taxon>
        <taxon>Coprobacillaceae</taxon>
        <taxon>Thomasclavelia</taxon>
    </lineage>
</organism>
<keyword evidence="1" id="KW-1133">Transmembrane helix</keyword>
<dbReference type="Gene3D" id="3.90.550.10">
    <property type="entry name" value="Spore Coat Polysaccharide Biosynthesis Protein SpsA, Chain A"/>
    <property type="match status" value="1"/>
</dbReference>
<dbReference type="InterPro" id="IPR029044">
    <property type="entry name" value="Nucleotide-diphossugar_trans"/>
</dbReference>
<dbReference type="PANTHER" id="PTHR48090:SF8">
    <property type="entry name" value="GLYCOSYLTRANSFERASE CSBB-RELATED"/>
    <property type="match status" value="1"/>
</dbReference>
<dbReference type="Pfam" id="PF00535">
    <property type="entry name" value="Glycos_transf_2"/>
    <property type="match status" value="1"/>
</dbReference>
<keyword evidence="1" id="KW-0812">Transmembrane</keyword>
<dbReference type="GO" id="GO:0005886">
    <property type="term" value="C:plasma membrane"/>
    <property type="evidence" value="ECO:0007669"/>
    <property type="project" value="TreeGrafter"/>
</dbReference>
<dbReference type="Proteomes" id="UP000749320">
    <property type="component" value="Unassembled WGS sequence"/>
</dbReference>
<dbReference type="EMBL" id="DYWV01000001">
    <property type="protein sequence ID" value="HJF39279.1"/>
    <property type="molecule type" value="Genomic_DNA"/>
</dbReference>
<dbReference type="InterPro" id="IPR001173">
    <property type="entry name" value="Glyco_trans_2-like"/>
</dbReference>
<sequence length="313" mass="35917">MEKISIVVPCYNEEDALEIFYHDITRVLKDEMQCENYEVIFVNDGSKDMTQDIIEKLSAEDSHIEFVSLSRNFGKESAMYAGLKYAEGDYTVIMDADLQHPPKYIPEMYKKMQTGMFDMIATRRKDRGNESKIRSLCSECFYKFMNKISGINMGNNAMDYRMFSKKAKDAVVNMTEYNRFSKGIFEWIGFRTYWLEIEINDRVAGESKWSFRKLMAYSIEGCVAFSTIPLYLSSIMGLIFCVLACVMIIAMVIEAIVSGISGTGYATMICLMLLIGGIQLFCIGILGQYLAKDYLENKKRPIFLVQDTSKDYI</sequence>
<name>A0A921KIG2_9FIRM</name>
<evidence type="ECO:0000313" key="4">
    <source>
        <dbReference type="Proteomes" id="UP000749320"/>
    </source>
</evidence>
<reference evidence="3" key="1">
    <citation type="journal article" date="2021" name="PeerJ">
        <title>Extensive microbial diversity within the chicken gut microbiome revealed by metagenomics and culture.</title>
        <authorList>
            <person name="Gilroy R."/>
            <person name="Ravi A."/>
            <person name="Getino M."/>
            <person name="Pursley I."/>
            <person name="Horton D.L."/>
            <person name="Alikhan N.F."/>
            <person name="Baker D."/>
            <person name="Gharbi K."/>
            <person name="Hall N."/>
            <person name="Watson M."/>
            <person name="Adriaenssens E.M."/>
            <person name="Foster-Nyarko E."/>
            <person name="Jarju S."/>
            <person name="Secka A."/>
            <person name="Antonio M."/>
            <person name="Oren A."/>
            <person name="Chaudhuri R.R."/>
            <person name="La Ragione R."/>
            <person name="Hildebrand F."/>
            <person name="Pallen M.J."/>
        </authorList>
    </citation>
    <scope>NUCLEOTIDE SEQUENCE</scope>
    <source>
        <strain evidence="3">CHK193-16274</strain>
    </source>
</reference>
<dbReference type="InterPro" id="IPR050256">
    <property type="entry name" value="Glycosyltransferase_2"/>
</dbReference>
<evidence type="ECO:0000256" key="1">
    <source>
        <dbReference type="SAM" id="Phobius"/>
    </source>
</evidence>
<evidence type="ECO:0000313" key="3">
    <source>
        <dbReference type="EMBL" id="HJF39279.1"/>
    </source>
</evidence>
<evidence type="ECO:0000259" key="2">
    <source>
        <dbReference type="Pfam" id="PF00535"/>
    </source>
</evidence>
<keyword evidence="1" id="KW-0472">Membrane</keyword>
<dbReference type="PANTHER" id="PTHR48090">
    <property type="entry name" value="UNDECAPRENYL-PHOSPHATE 4-DEOXY-4-FORMAMIDO-L-ARABINOSE TRANSFERASE-RELATED"/>
    <property type="match status" value="1"/>
</dbReference>
<comment type="caution">
    <text evidence="3">The sequence shown here is derived from an EMBL/GenBank/DDBJ whole genome shotgun (WGS) entry which is preliminary data.</text>
</comment>
<feature type="domain" description="Glycosyltransferase 2-like" evidence="2">
    <location>
        <begin position="5"/>
        <end position="167"/>
    </location>
</feature>
<feature type="transmembrane region" description="Helical" evidence="1">
    <location>
        <begin position="265"/>
        <end position="291"/>
    </location>
</feature>
<dbReference type="SUPFAM" id="SSF53448">
    <property type="entry name" value="Nucleotide-diphospho-sugar transferases"/>
    <property type="match status" value="1"/>
</dbReference>
<feature type="transmembrane region" description="Helical" evidence="1">
    <location>
        <begin position="230"/>
        <end position="253"/>
    </location>
</feature>
<reference evidence="3" key="2">
    <citation type="submission" date="2021-09" db="EMBL/GenBank/DDBJ databases">
        <authorList>
            <person name="Gilroy R."/>
        </authorList>
    </citation>
    <scope>NUCLEOTIDE SEQUENCE</scope>
    <source>
        <strain evidence="3">CHK193-16274</strain>
    </source>
</reference>
<dbReference type="AlphaFoldDB" id="A0A921KIG2"/>